<evidence type="ECO:0000256" key="1">
    <source>
        <dbReference type="ARBA" id="ARBA00022741"/>
    </source>
</evidence>
<keyword evidence="8" id="KW-1185">Reference proteome</keyword>
<dbReference type="GO" id="GO:0005524">
    <property type="term" value="F:ATP binding"/>
    <property type="evidence" value="ECO:0007669"/>
    <property type="project" value="UniProtKB-KW"/>
</dbReference>
<dbReference type="InterPro" id="IPR003593">
    <property type="entry name" value="AAA+_ATPase"/>
</dbReference>
<dbReference type="GO" id="GO:0016887">
    <property type="term" value="F:ATP hydrolysis activity"/>
    <property type="evidence" value="ECO:0007669"/>
    <property type="project" value="InterPro"/>
</dbReference>
<accession>A0A0F5LWU4</accession>
<dbReference type="PROSITE" id="PS50893">
    <property type="entry name" value="ABC_TRANSPORTER_2"/>
    <property type="match status" value="2"/>
</dbReference>
<dbReference type="Pfam" id="PF16326">
    <property type="entry name" value="ABC_tran_CTD"/>
    <property type="match status" value="1"/>
</dbReference>
<dbReference type="FunFam" id="3.40.50.300:FF:000309">
    <property type="entry name" value="ABC transporter ATP-binding protein"/>
    <property type="match status" value="1"/>
</dbReference>
<dbReference type="Pfam" id="PF00005">
    <property type="entry name" value="ABC_tran"/>
    <property type="match status" value="2"/>
</dbReference>
<dbReference type="SMART" id="SM00382">
    <property type="entry name" value="AAA"/>
    <property type="match status" value="2"/>
</dbReference>
<keyword evidence="6" id="KW-0648">Protein biosynthesis</keyword>
<dbReference type="EMBL" id="LAJF01000020">
    <property type="protein sequence ID" value="KKB86771.1"/>
    <property type="molecule type" value="Genomic_DNA"/>
</dbReference>
<feature type="domain" description="ABC transporter" evidence="5">
    <location>
        <begin position="284"/>
        <end position="502"/>
    </location>
</feature>
<dbReference type="AlphaFoldDB" id="A0A0F5LWU4"/>
<dbReference type="InterPro" id="IPR051309">
    <property type="entry name" value="ABCF_ATPase"/>
</dbReference>
<feature type="domain" description="ABC transporter" evidence="5">
    <location>
        <begin position="7"/>
        <end position="217"/>
    </location>
</feature>
<dbReference type="InterPro" id="IPR032524">
    <property type="entry name" value="ABC_tran_C"/>
</dbReference>
<dbReference type="GO" id="GO:0003746">
    <property type="term" value="F:translation elongation factor activity"/>
    <property type="evidence" value="ECO:0007669"/>
    <property type="project" value="UniProtKB-KW"/>
</dbReference>
<dbReference type="PATRIC" id="fig|1121477.3.peg.1129"/>
<evidence type="ECO:0000256" key="2">
    <source>
        <dbReference type="ARBA" id="ARBA00022840"/>
    </source>
</evidence>
<comment type="catalytic activity">
    <reaction evidence="3">
        <text>ATP + H2O = ADP + phosphate + H(+)</text>
        <dbReference type="Rhea" id="RHEA:13065"/>
        <dbReference type="ChEBI" id="CHEBI:15377"/>
        <dbReference type="ChEBI" id="CHEBI:15378"/>
        <dbReference type="ChEBI" id="CHEBI:30616"/>
        <dbReference type="ChEBI" id="CHEBI:43474"/>
        <dbReference type="ChEBI" id="CHEBI:456216"/>
    </reaction>
</comment>
<evidence type="ECO:0000313" key="6">
    <source>
        <dbReference type="EMBL" id="KKB86771.1"/>
    </source>
</evidence>
<dbReference type="Gene3D" id="1.10.287.380">
    <property type="entry name" value="Valyl-tRNA synthetase, C-terminal domain"/>
    <property type="match status" value="1"/>
</dbReference>
<evidence type="ECO:0000313" key="7">
    <source>
        <dbReference type="EMBL" id="SHF34011.1"/>
    </source>
</evidence>
<dbReference type="RefSeq" id="WP_046133409.1">
    <property type="nucleotide sequence ID" value="NZ_FQVC01000006.1"/>
</dbReference>
<organism evidence="6 8">
    <name type="scientific">Devosia limi DSM 17137</name>
    <dbReference type="NCBI Taxonomy" id="1121477"/>
    <lineage>
        <taxon>Bacteria</taxon>
        <taxon>Pseudomonadati</taxon>
        <taxon>Pseudomonadota</taxon>
        <taxon>Alphaproteobacteria</taxon>
        <taxon>Hyphomicrobiales</taxon>
        <taxon>Devosiaceae</taxon>
        <taxon>Devosia</taxon>
    </lineage>
</organism>
<comment type="similarity">
    <text evidence="4">Belongs to the ABC transporter superfamily. ABCF family. Uup subfamily.</text>
</comment>
<keyword evidence="1" id="KW-0547">Nucleotide-binding</keyword>
<keyword evidence="6" id="KW-0251">Elongation factor</keyword>
<dbReference type="PANTHER" id="PTHR42855">
    <property type="entry name" value="ABC TRANSPORTER ATP-BINDING SUBUNIT"/>
    <property type="match status" value="1"/>
</dbReference>
<gene>
    <name evidence="7" type="ORF">SAMN02745223_02407</name>
    <name evidence="6" type="ORF">VW29_00480</name>
</gene>
<proteinExistence type="inferred from homology"/>
<dbReference type="InterPro" id="IPR003439">
    <property type="entry name" value="ABC_transporter-like_ATP-bd"/>
</dbReference>
<dbReference type="EMBL" id="FQVC01000006">
    <property type="protein sequence ID" value="SHF34011.1"/>
    <property type="molecule type" value="Genomic_DNA"/>
</dbReference>
<dbReference type="STRING" id="1121477.SAMN02745223_02407"/>
<evidence type="ECO:0000256" key="3">
    <source>
        <dbReference type="ARBA" id="ARBA00049360"/>
    </source>
</evidence>
<sequence>MAAAPLLSLQNIHLTFGGTTLLESAELIVSPGQRIALVGRNGSGKSTLLKIAAGDVQHDGGLRFVEPSATVRYLPQEPDLSAYATTLAYVEAGLGPGDDEYRAQYLLHSLGLTGEEDPKNLSGGEGRRAALARVLAPKPDVLLLDEPTNHLDLPAIEWLQAELNSMRSAMVLISHDRRFLSDLTRATVWLDRGVTRRLDKGFSAFEGWRDTVLEEEERDRHKLDRQIVREEHWLRYGVTARRKRNVGRLERLGNLRQDRREQRRVTGGVNMVVSEGRTSGALVVEAENIVKAFGDRMIVNDFSTRVLRGDRIGIVGPNGAGKSTLIKMLTGILPPDSGKIKLGSALELAMLDQGRAKLLPETRLRDALTGGGSDTIYVNGEGRHVIGYMKDFLFTPEQANTPIGKLSGGERARVMLAHALSLPSNFLVLDEPTNDLDLETLDLLEEMVSDYSGTVIVVSHDRDFLDRVATSIIIAEGNGLWQEYAGGYSDMVIQRGEGVNAREAITKTHRAGKTSLAQTTAATSKRKMSFKEKHALETLPKQIEKFETEIKTLTAALGDPKLYTQNPDAFAEKSKLLTATEAKRAKAEEQWLELEMLREELEG</sequence>
<reference evidence="6 8" key="1">
    <citation type="submission" date="2015-03" db="EMBL/GenBank/DDBJ databases">
        <authorList>
            <person name="Hassan Y.I."/>
            <person name="Lepp D."/>
            <person name="Zhou T."/>
        </authorList>
    </citation>
    <scope>NUCLEOTIDE SEQUENCE [LARGE SCALE GENOMIC DNA]</scope>
    <source>
        <strain evidence="6 8">DSM 17137</strain>
    </source>
</reference>
<dbReference type="Proteomes" id="UP000033608">
    <property type="component" value="Unassembled WGS sequence"/>
</dbReference>
<dbReference type="SUPFAM" id="SSF52540">
    <property type="entry name" value="P-loop containing nucleoside triphosphate hydrolases"/>
    <property type="match status" value="2"/>
</dbReference>
<dbReference type="OrthoDB" id="9808609at2"/>
<dbReference type="PANTHER" id="PTHR42855:SF1">
    <property type="entry name" value="ABC TRANSPORTER DOMAIN-CONTAINING PROTEIN"/>
    <property type="match status" value="1"/>
</dbReference>
<evidence type="ECO:0000313" key="8">
    <source>
        <dbReference type="Proteomes" id="UP000033608"/>
    </source>
</evidence>
<reference evidence="7 9" key="2">
    <citation type="submission" date="2016-11" db="EMBL/GenBank/DDBJ databases">
        <authorList>
            <person name="Jaros S."/>
            <person name="Januszkiewicz K."/>
            <person name="Wedrychowicz H."/>
        </authorList>
    </citation>
    <scope>NUCLEOTIDE SEQUENCE [LARGE SCALE GENOMIC DNA]</scope>
    <source>
        <strain evidence="7 9">DSM 17137</strain>
    </source>
</reference>
<evidence type="ECO:0000313" key="9">
    <source>
        <dbReference type="Proteomes" id="UP000184533"/>
    </source>
</evidence>
<protein>
    <submittedName>
        <fullName evidence="7">ATP-binding cassette, subfamily F, uup</fullName>
    </submittedName>
    <submittedName>
        <fullName evidence="6">Elongation factor 3</fullName>
    </submittedName>
</protein>
<dbReference type="CDD" id="cd03221">
    <property type="entry name" value="ABCF_EF-3"/>
    <property type="match status" value="2"/>
</dbReference>
<keyword evidence="2 7" id="KW-0067">ATP-binding</keyword>
<dbReference type="InterPro" id="IPR027417">
    <property type="entry name" value="P-loop_NTPase"/>
</dbReference>
<evidence type="ECO:0000259" key="5">
    <source>
        <dbReference type="PROSITE" id="PS50893"/>
    </source>
</evidence>
<dbReference type="GO" id="GO:0003677">
    <property type="term" value="F:DNA binding"/>
    <property type="evidence" value="ECO:0007669"/>
    <property type="project" value="InterPro"/>
</dbReference>
<dbReference type="Proteomes" id="UP000184533">
    <property type="component" value="Unassembled WGS sequence"/>
</dbReference>
<dbReference type="InterPro" id="IPR037118">
    <property type="entry name" value="Val-tRNA_synth_C_sf"/>
</dbReference>
<dbReference type="Gene3D" id="3.40.50.300">
    <property type="entry name" value="P-loop containing nucleotide triphosphate hydrolases"/>
    <property type="match status" value="2"/>
</dbReference>
<name>A0A0F5LWU4_9HYPH</name>
<evidence type="ECO:0000256" key="4">
    <source>
        <dbReference type="ARBA" id="ARBA00061478"/>
    </source>
</evidence>